<feature type="transmembrane region" description="Helical" evidence="2">
    <location>
        <begin position="424"/>
        <end position="443"/>
    </location>
</feature>
<dbReference type="EMBL" id="MU129041">
    <property type="protein sequence ID" value="KAF9509174.1"/>
    <property type="molecule type" value="Genomic_DNA"/>
</dbReference>
<dbReference type="InterPro" id="IPR027417">
    <property type="entry name" value="P-loop_NTPase"/>
</dbReference>
<dbReference type="SUPFAM" id="SSF52540">
    <property type="entry name" value="P-loop containing nucleoside triphosphate hydrolases"/>
    <property type="match status" value="1"/>
</dbReference>
<sequence length="561" mass="62505">MPLFKFLRRSHRPPMPDRTAGSHTVDSTHPGIEASREAPIPQASASTNPANAPLDTFPLRPTTDALLEDSRFRVLVVGKSGVGKSSLINAVFRANNLTKTSDDHAIKHNIDEEFTSHDNDRLILHDSEGFVGGDIGNLRTVQEFIKRRSAERELKDRLHAIWLCCEIPVSGGRVFELGDEILLKDNANKVGNPPLRIPQVPIIVVFTKYDQLVVQKKFILARSLANADKVEWVRQAEEAATEEVKVRCEKPLNAVAGSRHTWTEVSTRNEHKDTIRRLIDLTMNSILAATDPKPQTTVGQSTADSDQPNLEGLLFAVAQRGSLGTKISTSIRVGKHKYWGYMFSGTFNGIPLDECVGVIHDDIVNVWNFNDPNHQCLKSTEFRSLMTHLVKDLASERPNPPSLLDNVIRIMPPAVAVATSVPPAAPFVLPAAAAVALASWVYGKYRRTPEILRYLMGYVIDIIIVMSCLFALVDSRGLDRISPAMVNLVLREYSQQKGSIHEQVKSYVNDATLPVLRPKRAIDRISDLVKVEQYRELHEAVILSAPRPLDDKEKWTTPDMI</sequence>
<keyword evidence="2" id="KW-0472">Membrane</keyword>
<name>A0A9P6APE1_9AGAM</name>
<dbReference type="PRINTS" id="PR00449">
    <property type="entry name" value="RASTRNSFRMNG"/>
</dbReference>
<dbReference type="InterPro" id="IPR006073">
    <property type="entry name" value="GTP-bd"/>
</dbReference>
<evidence type="ECO:0000256" key="1">
    <source>
        <dbReference type="SAM" id="MobiDB-lite"/>
    </source>
</evidence>
<reference evidence="4" key="1">
    <citation type="journal article" date="2020" name="Nat. Commun.">
        <title>Large-scale genome sequencing of mycorrhizal fungi provides insights into the early evolution of symbiotic traits.</title>
        <authorList>
            <person name="Miyauchi S."/>
            <person name="Kiss E."/>
            <person name="Kuo A."/>
            <person name="Drula E."/>
            <person name="Kohler A."/>
            <person name="Sanchez-Garcia M."/>
            <person name="Morin E."/>
            <person name="Andreopoulos B."/>
            <person name="Barry K.W."/>
            <person name="Bonito G."/>
            <person name="Buee M."/>
            <person name="Carver A."/>
            <person name="Chen C."/>
            <person name="Cichocki N."/>
            <person name="Clum A."/>
            <person name="Culley D."/>
            <person name="Crous P.W."/>
            <person name="Fauchery L."/>
            <person name="Girlanda M."/>
            <person name="Hayes R.D."/>
            <person name="Keri Z."/>
            <person name="LaButti K."/>
            <person name="Lipzen A."/>
            <person name="Lombard V."/>
            <person name="Magnuson J."/>
            <person name="Maillard F."/>
            <person name="Murat C."/>
            <person name="Nolan M."/>
            <person name="Ohm R.A."/>
            <person name="Pangilinan J."/>
            <person name="Pereira M.F."/>
            <person name="Perotto S."/>
            <person name="Peter M."/>
            <person name="Pfister S."/>
            <person name="Riley R."/>
            <person name="Sitrit Y."/>
            <person name="Stielow J.B."/>
            <person name="Szollosi G."/>
            <person name="Zifcakova L."/>
            <person name="Stursova M."/>
            <person name="Spatafora J.W."/>
            <person name="Tedersoo L."/>
            <person name="Vaario L.M."/>
            <person name="Yamada A."/>
            <person name="Yan M."/>
            <person name="Wang P."/>
            <person name="Xu J."/>
            <person name="Bruns T."/>
            <person name="Baldrian P."/>
            <person name="Vilgalys R."/>
            <person name="Dunand C."/>
            <person name="Henrissat B."/>
            <person name="Grigoriev I.V."/>
            <person name="Hibbett D."/>
            <person name="Nagy L.G."/>
            <person name="Martin F.M."/>
        </authorList>
    </citation>
    <scope>NUCLEOTIDE SEQUENCE</scope>
    <source>
        <strain evidence="4">UP504</strain>
    </source>
</reference>
<comment type="caution">
    <text evidence="4">The sequence shown here is derived from an EMBL/GenBank/DDBJ whole genome shotgun (WGS) entry which is preliminary data.</text>
</comment>
<feature type="domain" description="G" evidence="3">
    <location>
        <begin position="73"/>
        <end position="145"/>
    </location>
</feature>
<accession>A0A9P6APE1</accession>
<evidence type="ECO:0000256" key="2">
    <source>
        <dbReference type="SAM" id="Phobius"/>
    </source>
</evidence>
<evidence type="ECO:0000259" key="3">
    <source>
        <dbReference type="Pfam" id="PF01926"/>
    </source>
</evidence>
<protein>
    <recommendedName>
        <fullName evidence="3">G domain-containing protein</fullName>
    </recommendedName>
</protein>
<dbReference type="Pfam" id="PF01926">
    <property type="entry name" value="MMR_HSR1"/>
    <property type="match status" value="1"/>
</dbReference>
<keyword evidence="2" id="KW-0812">Transmembrane</keyword>
<feature type="compositionally biased region" description="Basic residues" evidence="1">
    <location>
        <begin position="1"/>
        <end position="12"/>
    </location>
</feature>
<dbReference type="OrthoDB" id="391988at2759"/>
<dbReference type="AlphaFoldDB" id="A0A9P6APE1"/>
<dbReference type="Proteomes" id="UP000886523">
    <property type="component" value="Unassembled WGS sequence"/>
</dbReference>
<feature type="region of interest" description="Disordered" evidence="1">
    <location>
        <begin position="1"/>
        <end position="32"/>
    </location>
</feature>
<feature type="transmembrane region" description="Helical" evidence="2">
    <location>
        <begin position="455"/>
        <end position="473"/>
    </location>
</feature>
<keyword evidence="5" id="KW-1185">Reference proteome</keyword>
<organism evidence="4 5">
    <name type="scientific">Hydnum rufescens UP504</name>
    <dbReference type="NCBI Taxonomy" id="1448309"/>
    <lineage>
        <taxon>Eukaryota</taxon>
        <taxon>Fungi</taxon>
        <taxon>Dikarya</taxon>
        <taxon>Basidiomycota</taxon>
        <taxon>Agaricomycotina</taxon>
        <taxon>Agaricomycetes</taxon>
        <taxon>Cantharellales</taxon>
        <taxon>Hydnaceae</taxon>
        <taxon>Hydnum</taxon>
    </lineage>
</organism>
<dbReference type="GO" id="GO:0005525">
    <property type="term" value="F:GTP binding"/>
    <property type="evidence" value="ECO:0007669"/>
    <property type="project" value="InterPro"/>
</dbReference>
<evidence type="ECO:0000313" key="4">
    <source>
        <dbReference type="EMBL" id="KAF9509174.1"/>
    </source>
</evidence>
<keyword evidence="2" id="KW-1133">Transmembrane helix</keyword>
<evidence type="ECO:0000313" key="5">
    <source>
        <dbReference type="Proteomes" id="UP000886523"/>
    </source>
</evidence>
<dbReference type="Gene3D" id="3.40.50.300">
    <property type="entry name" value="P-loop containing nucleotide triphosphate hydrolases"/>
    <property type="match status" value="1"/>
</dbReference>
<proteinExistence type="predicted"/>
<gene>
    <name evidence="4" type="ORF">BS47DRAFT_1365446</name>
</gene>